<accession>A0ABD2IMN0</accession>
<evidence type="ECO:0000256" key="20">
    <source>
        <dbReference type="ARBA" id="ARBA00023027"/>
    </source>
</evidence>
<dbReference type="Pfam" id="PF00644">
    <property type="entry name" value="PARP"/>
    <property type="match status" value="1"/>
</dbReference>
<keyword evidence="8" id="KW-0021">Allosteric enzyme</keyword>
<feature type="region of interest" description="Disordered" evidence="33">
    <location>
        <begin position="182"/>
        <end position="218"/>
    </location>
</feature>
<evidence type="ECO:0000256" key="30">
    <source>
        <dbReference type="ARBA" id="ARBA00048575"/>
    </source>
</evidence>
<dbReference type="GO" id="GO:0051287">
    <property type="term" value="F:NAD binding"/>
    <property type="evidence" value="ECO:0007669"/>
    <property type="project" value="UniProtKB-UniRule"/>
</dbReference>
<keyword evidence="13 32" id="KW-0479">Metal-binding</keyword>
<evidence type="ECO:0000256" key="33">
    <source>
        <dbReference type="SAM" id="MobiDB-lite"/>
    </source>
</evidence>
<sequence>MENEDETPKEPPYGAEYAKSNRASCKGCKQLISQGELRMAVRFPSTFFDGMQESWHHFECFWKKARKNDINEASIRGMEWLKWEDQERIRARITELKESDDSAYTPKAAVMKIEHAKSGSSKCYKCKNSIAKADLRVSSKASFYHLECFHSLGIFQKSAEDLNGYNDLNADEQKRLDELFPKATQTPAEEGIKRKNEISGTETPTSKRMKSDGEDKEQTEALKKQSELLWNTRIALRENLDSSEMEELLQANGNFKPKKGGAEAMLDKLVDFVVFGVPQPCPQCNGPLNYSTTTHSYKCYGTLSEYTRCLYTTRTPERMPFFIPKQMKSGNKFLKTLKTALLPARLYPAAALTEEIIVKPKAFKSLNTAERATNQKSGASGSKKLVEKHGFVVDPRCEVADECHVYLDPKTKRPWQANLSVVDISRGKNSYYKLQIVKEDFGSNFYLFRAWGRVGTVIGGTKTDDYGTDIEECTDEFKRLFEEKSLNTWESYIAGNFKKKPSGMDIVEVDFADRKENQTQKLDIGASKSRLPRPVKELLSMIFDVNAFTNTLRELDIDLTKMPLGRLSRSHVLKAYKVLTELQQILERKEDGKAQPTSRGVFVDFTNRFYTLIPHATGLKSPPILDNLNVLKEKCGMLDNLLEIEIAYNLLKSEEKEPKDKDAFDLHYEKLNCKMEILEQNSQEFSLIKKYVEVGHAPTHGVQLEIINVLKIERELEMKRFKRDIGNLHLLWHGSRLSNYVGILSQGLRIAPSEAPVTGYMFGKGIYLADMVSKSANYCYVINGEGLLLLCEVALGEIQEEKDAKELRKPKRGKHSVKGVGGTVPNPSEFEQLDGATVPCGKPIKSGAEGHSLLYNEFIVYDEAQIRLKYLITDTWAAGTLAYEIFTGIHDEEFFRERLEELNRRQQLWNEIERLTDELVAQRRRLDNLPDETEENGRRCRAPPAGRSTRANEQLWNEIEQLTDQLAEERRRLGNLPAETQWVPPPEPPAGLAAARAGRG</sequence>
<keyword evidence="19" id="KW-0805">Transcription regulation</keyword>
<dbReference type="PROSITE" id="PS51060">
    <property type="entry name" value="PARP_ALPHA_HD"/>
    <property type="match status" value="1"/>
</dbReference>
<dbReference type="Gene3D" id="3.90.228.10">
    <property type="match status" value="1"/>
</dbReference>
<comment type="catalytic activity">
    <reaction evidence="27 32">
        <text>NAD(+) + (ADP-D-ribosyl)n-acceptor = nicotinamide + (ADP-D-ribosyl)n+1-acceptor + H(+).</text>
        <dbReference type="EC" id="2.4.2.30"/>
    </reaction>
</comment>
<dbReference type="GO" id="GO:0016779">
    <property type="term" value="F:nucleotidyltransferase activity"/>
    <property type="evidence" value="ECO:0007669"/>
    <property type="project" value="UniProtKB-KW"/>
</dbReference>
<keyword evidence="16" id="KW-0863">Zinc-finger</keyword>
<dbReference type="SUPFAM" id="SSF56399">
    <property type="entry name" value="ADP-ribosylation"/>
    <property type="match status" value="1"/>
</dbReference>
<keyword evidence="6" id="KW-0963">Cytoplasm</keyword>
<dbReference type="PROSITE" id="PS50064">
    <property type="entry name" value="ZF_PARP_2"/>
    <property type="match status" value="2"/>
</dbReference>
<feature type="domain" description="PARP-type" evidence="34">
    <location>
        <begin position="13"/>
        <end position="97"/>
    </location>
</feature>
<evidence type="ECO:0000256" key="23">
    <source>
        <dbReference type="ARBA" id="ARBA00023242"/>
    </source>
</evidence>
<keyword evidence="17 32" id="KW-0862">Zinc</keyword>
<comment type="catalytic activity">
    <reaction evidence="25">
        <text>L-aspartyl-[protein] + NAD(+) = 4-O-(ADP-D-ribosyl)-L-aspartyl-[protein] + nicotinamide</text>
        <dbReference type="Rhea" id="RHEA:54424"/>
        <dbReference type="Rhea" id="RHEA-COMP:9867"/>
        <dbReference type="Rhea" id="RHEA-COMP:13832"/>
        <dbReference type="ChEBI" id="CHEBI:17154"/>
        <dbReference type="ChEBI" id="CHEBI:29961"/>
        <dbReference type="ChEBI" id="CHEBI:57540"/>
        <dbReference type="ChEBI" id="CHEBI:138102"/>
    </reaction>
    <physiologicalReaction direction="left-to-right" evidence="25">
        <dbReference type="Rhea" id="RHEA:54425"/>
    </physiologicalReaction>
</comment>
<evidence type="ECO:0000313" key="38">
    <source>
        <dbReference type="EMBL" id="KAL3077468.1"/>
    </source>
</evidence>
<dbReference type="PANTHER" id="PTHR10459:SF112">
    <property type="entry name" value="POLY [ADP-RIBOSE] POLYMERASE 1"/>
    <property type="match status" value="1"/>
</dbReference>
<dbReference type="Gene3D" id="1.20.142.10">
    <property type="entry name" value="Poly(ADP-ribose) polymerase, regulatory domain"/>
    <property type="match status" value="1"/>
</dbReference>
<comment type="subcellular location">
    <subcellularLocation>
        <location evidence="1">Chromosome</location>
    </subcellularLocation>
    <subcellularLocation>
        <location evidence="2">Cytoplasm</location>
        <location evidence="2">Cytosol</location>
    </subcellularLocation>
    <subcellularLocation>
        <location evidence="3">Nucleus</location>
        <location evidence="3">Nucleolus</location>
    </subcellularLocation>
</comment>
<dbReference type="InterPro" id="IPR012982">
    <property type="entry name" value="PARP1-like_PADR1_Zn_ribbon"/>
</dbReference>
<name>A0ABD2IMN0_HETSC</name>
<evidence type="ECO:0000256" key="1">
    <source>
        <dbReference type="ARBA" id="ARBA00004286"/>
    </source>
</evidence>
<evidence type="ECO:0000256" key="4">
    <source>
        <dbReference type="ARBA" id="ARBA00012020"/>
    </source>
</evidence>
<keyword evidence="9" id="KW-0399">Innate immunity</keyword>
<dbReference type="FunFam" id="3.90.228.10:FF:000002">
    <property type="entry name" value="Poly [ADP-ribose] polymerase"/>
    <property type="match status" value="1"/>
</dbReference>
<evidence type="ECO:0000259" key="36">
    <source>
        <dbReference type="PROSITE" id="PS51060"/>
    </source>
</evidence>
<dbReference type="GO" id="GO:0045087">
    <property type="term" value="P:innate immune response"/>
    <property type="evidence" value="ECO:0007669"/>
    <property type="project" value="UniProtKB-KW"/>
</dbReference>
<dbReference type="EMBL" id="JBICCN010000326">
    <property type="protein sequence ID" value="KAL3077468.1"/>
    <property type="molecule type" value="Genomic_DNA"/>
</dbReference>
<keyword evidence="7" id="KW-1017">Isopeptide bond</keyword>
<evidence type="ECO:0000256" key="2">
    <source>
        <dbReference type="ARBA" id="ARBA00004514"/>
    </source>
</evidence>
<dbReference type="InterPro" id="IPR001510">
    <property type="entry name" value="Znf_PARP"/>
</dbReference>
<dbReference type="SMART" id="SM01335">
    <property type="entry name" value="PADR1"/>
    <property type="match status" value="1"/>
</dbReference>
<dbReference type="EC" id="2.4.2.30" evidence="4 32"/>
<dbReference type="Pfam" id="PF08063">
    <property type="entry name" value="Zn_ribbon_PADR1"/>
    <property type="match status" value="1"/>
</dbReference>
<comment type="catalytic activity">
    <reaction evidence="24">
        <text>L-glutamyl-[protein] + NAD(+) = 5-O-(ADP-D-ribosyl)-L-glutamyl-[protein] + nicotinamide</text>
        <dbReference type="Rhea" id="RHEA:58224"/>
        <dbReference type="Rhea" id="RHEA-COMP:10208"/>
        <dbReference type="Rhea" id="RHEA-COMP:15089"/>
        <dbReference type="ChEBI" id="CHEBI:17154"/>
        <dbReference type="ChEBI" id="CHEBI:29973"/>
        <dbReference type="ChEBI" id="CHEBI:57540"/>
        <dbReference type="ChEBI" id="CHEBI:142540"/>
    </reaction>
    <physiologicalReaction direction="left-to-right" evidence="24">
        <dbReference type="Rhea" id="RHEA:58225"/>
    </physiologicalReaction>
</comment>
<comment type="similarity">
    <text evidence="26">Belongs to the ARTD/PARP family.</text>
</comment>
<dbReference type="CDD" id="cd01437">
    <property type="entry name" value="parp_like"/>
    <property type="match status" value="1"/>
</dbReference>
<evidence type="ECO:0000256" key="22">
    <source>
        <dbReference type="ARBA" id="ARBA00023163"/>
    </source>
</evidence>
<dbReference type="InterPro" id="IPR036957">
    <property type="entry name" value="Znf_PARP_sf"/>
</dbReference>
<evidence type="ECO:0000256" key="11">
    <source>
        <dbReference type="ARBA" id="ARBA00022679"/>
    </source>
</evidence>
<evidence type="ECO:0000256" key="28">
    <source>
        <dbReference type="ARBA" id="ARBA00048241"/>
    </source>
</evidence>
<keyword evidence="12" id="KW-0548">Nucleotidyltransferase</keyword>
<evidence type="ECO:0000256" key="25">
    <source>
        <dbReference type="ARBA" id="ARBA00024164"/>
    </source>
</evidence>
<dbReference type="SMART" id="SM01336">
    <property type="entry name" value="zf-PARP"/>
    <property type="match status" value="2"/>
</dbReference>
<dbReference type="Pfam" id="PF21728">
    <property type="entry name" value="PADR1_N"/>
    <property type="match status" value="1"/>
</dbReference>
<feature type="domain" description="PARP catalytic" evidence="35">
    <location>
        <begin position="662"/>
        <end position="890"/>
    </location>
</feature>
<evidence type="ECO:0000256" key="15">
    <source>
        <dbReference type="ARBA" id="ARBA00022765"/>
    </source>
</evidence>
<keyword evidence="23 32" id="KW-0539">Nucleus</keyword>
<proteinExistence type="inferred from homology"/>
<dbReference type="GO" id="GO:0005730">
    <property type="term" value="C:nucleolus"/>
    <property type="evidence" value="ECO:0007669"/>
    <property type="project" value="UniProtKB-SubCell"/>
</dbReference>
<dbReference type="Pfam" id="PF00645">
    <property type="entry name" value="zf-PARP"/>
    <property type="match status" value="1"/>
</dbReference>
<keyword evidence="10 32" id="KW-0328">Glycosyltransferase</keyword>
<dbReference type="InterPro" id="IPR049296">
    <property type="entry name" value="PARP1-like_PADR1_N"/>
</dbReference>
<evidence type="ECO:0000259" key="35">
    <source>
        <dbReference type="PROSITE" id="PS51059"/>
    </source>
</evidence>
<evidence type="ECO:0000256" key="7">
    <source>
        <dbReference type="ARBA" id="ARBA00022499"/>
    </source>
</evidence>
<evidence type="ECO:0000256" key="14">
    <source>
        <dbReference type="ARBA" id="ARBA00022737"/>
    </source>
</evidence>
<dbReference type="PROSITE" id="PS51977">
    <property type="entry name" value="WGR"/>
    <property type="match status" value="1"/>
</dbReference>
<feature type="domain" description="PARP alpha-helical" evidence="36">
    <location>
        <begin position="528"/>
        <end position="652"/>
    </location>
</feature>
<evidence type="ECO:0000259" key="34">
    <source>
        <dbReference type="PROSITE" id="PS50064"/>
    </source>
</evidence>
<keyword evidence="11 32" id="KW-0808">Transferase</keyword>
<comment type="caution">
    <text evidence="38">The sequence shown here is derived from an EMBL/GenBank/DDBJ whole genome shotgun (WGS) entry which is preliminary data.</text>
</comment>
<dbReference type="GO" id="GO:0003677">
    <property type="term" value="F:DNA binding"/>
    <property type="evidence" value="ECO:0007669"/>
    <property type="project" value="UniProtKB-UniRule"/>
</dbReference>
<dbReference type="InterPro" id="IPR008893">
    <property type="entry name" value="WGR_domain"/>
</dbReference>
<dbReference type="PANTHER" id="PTHR10459">
    <property type="entry name" value="DNA LIGASE"/>
    <property type="match status" value="1"/>
</dbReference>
<keyword evidence="21 32" id="KW-0238">DNA-binding</keyword>
<dbReference type="CDD" id="cd08001">
    <property type="entry name" value="WGR_PARP1_like"/>
    <property type="match status" value="1"/>
</dbReference>
<keyword evidence="18" id="KW-0391">Immunity</keyword>
<evidence type="ECO:0000313" key="39">
    <source>
        <dbReference type="Proteomes" id="UP001620645"/>
    </source>
</evidence>
<dbReference type="InterPro" id="IPR036930">
    <property type="entry name" value="WGR_dom_sf"/>
</dbReference>
<keyword evidence="20 32" id="KW-0520">NAD</keyword>
<dbReference type="GO" id="GO:0005829">
    <property type="term" value="C:cytosol"/>
    <property type="evidence" value="ECO:0007669"/>
    <property type="project" value="UniProtKB-SubCell"/>
</dbReference>
<evidence type="ECO:0000256" key="27">
    <source>
        <dbReference type="ARBA" id="ARBA00033987"/>
    </source>
</evidence>
<feature type="region of interest" description="Disordered" evidence="33">
    <location>
        <begin position="976"/>
        <end position="1000"/>
    </location>
</feature>
<evidence type="ECO:0000256" key="12">
    <source>
        <dbReference type="ARBA" id="ARBA00022695"/>
    </source>
</evidence>
<evidence type="ECO:0000256" key="6">
    <source>
        <dbReference type="ARBA" id="ARBA00022490"/>
    </source>
</evidence>
<evidence type="ECO:0000256" key="26">
    <source>
        <dbReference type="ARBA" id="ARBA00024347"/>
    </source>
</evidence>
<comment type="catalytic activity">
    <reaction evidence="30">
        <text>L-seryl-[protein] + NAD(+) = O-(ADP-D-ribosyl)-L-seryl-[protein] + nicotinamide + H(+)</text>
        <dbReference type="Rhea" id="RHEA:58232"/>
        <dbReference type="Rhea" id="RHEA-COMP:9863"/>
        <dbReference type="Rhea" id="RHEA-COMP:15091"/>
        <dbReference type="ChEBI" id="CHEBI:15378"/>
        <dbReference type="ChEBI" id="CHEBI:17154"/>
        <dbReference type="ChEBI" id="CHEBI:29999"/>
        <dbReference type="ChEBI" id="CHEBI:57540"/>
        <dbReference type="ChEBI" id="CHEBI:142556"/>
    </reaction>
    <physiologicalReaction direction="left-to-right" evidence="30">
        <dbReference type="Rhea" id="RHEA:58233"/>
    </physiologicalReaction>
</comment>
<organism evidence="38 39">
    <name type="scientific">Heterodera schachtii</name>
    <name type="common">Sugarbeet cyst nematode worm</name>
    <name type="synonym">Tylenchus schachtii</name>
    <dbReference type="NCBI Taxonomy" id="97005"/>
    <lineage>
        <taxon>Eukaryota</taxon>
        <taxon>Metazoa</taxon>
        <taxon>Ecdysozoa</taxon>
        <taxon>Nematoda</taxon>
        <taxon>Chromadorea</taxon>
        <taxon>Rhabditida</taxon>
        <taxon>Tylenchina</taxon>
        <taxon>Tylenchomorpha</taxon>
        <taxon>Tylenchoidea</taxon>
        <taxon>Heteroderidae</taxon>
        <taxon>Heteroderinae</taxon>
        <taxon>Heterodera</taxon>
    </lineage>
</organism>
<dbReference type="SUPFAM" id="SSF57716">
    <property type="entry name" value="Glucocorticoid receptor-like (DNA-binding domain)"/>
    <property type="match status" value="2"/>
</dbReference>
<evidence type="ECO:0000256" key="13">
    <source>
        <dbReference type="ARBA" id="ARBA00022723"/>
    </source>
</evidence>
<keyword evidence="5" id="KW-0158">Chromosome</keyword>
<feature type="compositionally biased region" description="Basic and acidic residues" evidence="33">
    <location>
        <begin position="209"/>
        <end position="218"/>
    </location>
</feature>
<dbReference type="PROSITE" id="PS51059">
    <property type="entry name" value="PARP_CATALYTIC"/>
    <property type="match status" value="1"/>
</dbReference>
<dbReference type="AlphaFoldDB" id="A0ABD2IMN0"/>
<dbReference type="Pfam" id="PF05406">
    <property type="entry name" value="WGR"/>
    <property type="match status" value="1"/>
</dbReference>
<evidence type="ECO:0000256" key="29">
    <source>
        <dbReference type="ARBA" id="ARBA00048339"/>
    </source>
</evidence>
<evidence type="ECO:0000256" key="19">
    <source>
        <dbReference type="ARBA" id="ARBA00023015"/>
    </source>
</evidence>
<evidence type="ECO:0000256" key="5">
    <source>
        <dbReference type="ARBA" id="ARBA00022454"/>
    </source>
</evidence>
<evidence type="ECO:0000256" key="32">
    <source>
        <dbReference type="PIRNR" id="PIRNR000489"/>
    </source>
</evidence>
<keyword evidence="22" id="KW-0804">Transcription</keyword>
<dbReference type="InterPro" id="IPR004102">
    <property type="entry name" value="Poly(ADP-ribose)pol_reg_dom"/>
</dbReference>
<dbReference type="FunFam" id="1.20.142.10:FF:000001">
    <property type="entry name" value="Poly [ADP-ribose] polymerase"/>
    <property type="match status" value="1"/>
</dbReference>
<comment type="catalytic activity">
    <reaction evidence="29">
        <text>L-tyrosyl-[protein] + NAD(+) = O-(ADP-D-ribosyl)-L-tyrosyl-[protein] + nicotinamide + H(+)</text>
        <dbReference type="Rhea" id="RHEA:58236"/>
        <dbReference type="Rhea" id="RHEA-COMP:10136"/>
        <dbReference type="Rhea" id="RHEA-COMP:15092"/>
        <dbReference type="ChEBI" id="CHEBI:15378"/>
        <dbReference type="ChEBI" id="CHEBI:17154"/>
        <dbReference type="ChEBI" id="CHEBI:46858"/>
        <dbReference type="ChEBI" id="CHEBI:57540"/>
        <dbReference type="ChEBI" id="CHEBI:142557"/>
    </reaction>
    <physiologicalReaction direction="left-to-right" evidence="29">
        <dbReference type="Rhea" id="RHEA:58237"/>
    </physiologicalReaction>
</comment>
<dbReference type="InterPro" id="IPR036616">
    <property type="entry name" value="Poly(ADP-ribose)pol_reg_dom_sf"/>
</dbReference>
<evidence type="ECO:0000256" key="16">
    <source>
        <dbReference type="ARBA" id="ARBA00022771"/>
    </source>
</evidence>
<evidence type="ECO:0000259" key="37">
    <source>
        <dbReference type="PROSITE" id="PS51977"/>
    </source>
</evidence>
<evidence type="ECO:0000256" key="21">
    <source>
        <dbReference type="ARBA" id="ARBA00023125"/>
    </source>
</evidence>
<evidence type="ECO:0000256" key="18">
    <source>
        <dbReference type="ARBA" id="ARBA00022859"/>
    </source>
</evidence>
<keyword evidence="14" id="KW-0677">Repeat</keyword>
<comment type="catalytic activity">
    <reaction evidence="28">
        <text>L-histidyl-[protein] + NAD(+) = N(tele)-(ADP-D-ribosyl)-L-histidyl-[protein] + nicotinamide + H(+)</text>
        <dbReference type="Rhea" id="RHEA:72071"/>
        <dbReference type="Rhea" id="RHEA-COMP:9745"/>
        <dbReference type="Rhea" id="RHEA-COMP:18085"/>
        <dbReference type="ChEBI" id="CHEBI:15378"/>
        <dbReference type="ChEBI" id="CHEBI:17154"/>
        <dbReference type="ChEBI" id="CHEBI:29979"/>
        <dbReference type="ChEBI" id="CHEBI:57540"/>
        <dbReference type="ChEBI" id="CHEBI:191398"/>
    </reaction>
    <physiologicalReaction direction="left-to-right" evidence="28">
        <dbReference type="Rhea" id="RHEA:72072"/>
    </physiologicalReaction>
</comment>
<dbReference type="InterPro" id="IPR012317">
    <property type="entry name" value="Poly(ADP-ribose)pol_cat_dom"/>
</dbReference>
<evidence type="ECO:0000256" key="17">
    <source>
        <dbReference type="ARBA" id="ARBA00022833"/>
    </source>
</evidence>
<dbReference type="GO" id="GO:0005694">
    <property type="term" value="C:chromosome"/>
    <property type="evidence" value="ECO:0007669"/>
    <property type="project" value="UniProtKB-SubCell"/>
</dbReference>
<dbReference type="InterPro" id="IPR008288">
    <property type="entry name" value="PARP"/>
</dbReference>
<dbReference type="SMART" id="SM00773">
    <property type="entry name" value="WGR"/>
    <property type="match status" value="1"/>
</dbReference>
<dbReference type="Proteomes" id="UP001620645">
    <property type="component" value="Unassembled WGS sequence"/>
</dbReference>
<evidence type="ECO:0000256" key="10">
    <source>
        <dbReference type="ARBA" id="ARBA00022676"/>
    </source>
</evidence>
<protein>
    <recommendedName>
        <fullName evidence="31 32">Poly [ADP-ribose] polymerase</fullName>
        <ecNumber evidence="4 32">2.4.2.30</ecNumber>
    </recommendedName>
</protein>
<dbReference type="InterPro" id="IPR050800">
    <property type="entry name" value="ARTD/PARP"/>
</dbReference>
<dbReference type="PIRSF" id="PIRSF000489">
    <property type="entry name" value="NAD_ADPRT"/>
    <property type="match status" value="1"/>
</dbReference>
<evidence type="ECO:0000256" key="3">
    <source>
        <dbReference type="ARBA" id="ARBA00004604"/>
    </source>
</evidence>
<dbReference type="Gene3D" id="1.10.20.130">
    <property type="match status" value="1"/>
</dbReference>
<dbReference type="Gene3D" id="2.20.25.630">
    <property type="match status" value="1"/>
</dbReference>
<feature type="region of interest" description="Disordered" evidence="33">
    <location>
        <begin position="927"/>
        <end position="953"/>
    </location>
</feature>
<gene>
    <name evidence="38" type="ORF">niasHS_012174</name>
</gene>
<dbReference type="PROSITE" id="PS52007">
    <property type="entry name" value="PADR1"/>
    <property type="match status" value="1"/>
</dbReference>
<dbReference type="GO" id="GO:0003950">
    <property type="term" value="F:NAD+ poly-ADP-ribosyltransferase activity"/>
    <property type="evidence" value="ECO:0007669"/>
    <property type="project" value="UniProtKB-UniRule"/>
</dbReference>
<feature type="compositionally biased region" description="Low complexity" evidence="33">
    <location>
        <begin position="990"/>
        <end position="1000"/>
    </location>
</feature>
<dbReference type="SUPFAM" id="SSF142921">
    <property type="entry name" value="WGR domain-like"/>
    <property type="match status" value="1"/>
</dbReference>
<evidence type="ECO:0000256" key="24">
    <source>
        <dbReference type="ARBA" id="ARBA00024159"/>
    </source>
</evidence>
<keyword evidence="39" id="KW-1185">Reference proteome</keyword>
<keyword evidence="15" id="KW-0013">ADP-ribosylation</keyword>
<dbReference type="Pfam" id="PF02877">
    <property type="entry name" value="PARP_reg"/>
    <property type="match status" value="1"/>
</dbReference>
<dbReference type="Gene3D" id="3.30.1740.10">
    <property type="entry name" value="Zinc finger, PARP-type"/>
    <property type="match status" value="2"/>
</dbReference>
<reference evidence="38 39" key="1">
    <citation type="submission" date="2024-10" db="EMBL/GenBank/DDBJ databases">
        <authorList>
            <person name="Kim D."/>
        </authorList>
    </citation>
    <scope>NUCLEOTIDE SEQUENCE [LARGE SCALE GENOMIC DNA]</scope>
    <source>
        <strain evidence="38">Taebaek</strain>
    </source>
</reference>
<feature type="domain" description="WGR" evidence="37">
    <location>
        <begin position="402"/>
        <end position="504"/>
    </location>
</feature>
<evidence type="ECO:0000256" key="31">
    <source>
        <dbReference type="ARBA" id="ARBA00071874"/>
    </source>
</evidence>
<dbReference type="SUPFAM" id="SSF47587">
    <property type="entry name" value="Domain of poly(ADP-ribose) polymerase"/>
    <property type="match status" value="1"/>
</dbReference>
<evidence type="ECO:0000256" key="8">
    <source>
        <dbReference type="ARBA" id="ARBA00022533"/>
    </source>
</evidence>
<dbReference type="GO" id="GO:0008270">
    <property type="term" value="F:zinc ion binding"/>
    <property type="evidence" value="ECO:0007669"/>
    <property type="project" value="UniProtKB-KW"/>
</dbReference>
<feature type="domain" description="PARP-type" evidence="34">
    <location>
        <begin position="111"/>
        <end position="184"/>
    </location>
</feature>
<evidence type="ECO:0000256" key="9">
    <source>
        <dbReference type="ARBA" id="ARBA00022588"/>
    </source>
</evidence>
<dbReference type="InterPro" id="IPR038650">
    <property type="entry name" value="PADR1_C_dom_sf"/>
</dbReference>